<name>A0A7Y7M0V0_9MICC</name>
<dbReference type="AlphaFoldDB" id="A0A7Y7M0V0"/>
<dbReference type="Proteomes" id="UP000543556">
    <property type="component" value="Unassembled WGS sequence"/>
</dbReference>
<accession>A0A7Y7M0V0</accession>
<keyword evidence="4" id="KW-1185">Reference proteome</keyword>
<reference evidence="3 4" key="1">
    <citation type="submission" date="2020-02" db="EMBL/GenBank/DDBJ databases">
        <title>Genome sequence of strain AETb3-4.</title>
        <authorList>
            <person name="Gao J."/>
            <person name="Zhang X."/>
        </authorList>
    </citation>
    <scope>NUCLEOTIDE SEQUENCE [LARGE SCALE GENOMIC DNA]</scope>
    <source>
        <strain evidence="3 4">AETb3-4</strain>
    </source>
</reference>
<keyword evidence="1" id="KW-0175">Coiled coil</keyword>
<dbReference type="Gene3D" id="1.20.5.1700">
    <property type="match status" value="1"/>
</dbReference>
<organism evidence="3 4">
    <name type="scientific">Arthrobacter wenxiniae</name>
    <dbReference type="NCBI Taxonomy" id="2713570"/>
    <lineage>
        <taxon>Bacteria</taxon>
        <taxon>Bacillati</taxon>
        <taxon>Actinomycetota</taxon>
        <taxon>Actinomycetes</taxon>
        <taxon>Micrococcales</taxon>
        <taxon>Micrococcaceae</taxon>
        <taxon>Arthrobacter</taxon>
    </lineage>
</organism>
<evidence type="ECO:0000256" key="1">
    <source>
        <dbReference type="SAM" id="Coils"/>
    </source>
</evidence>
<feature type="domain" description="KfrA N-terminal DNA-binding" evidence="2">
    <location>
        <begin position="7"/>
        <end position="119"/>
    </location>
</feature>
<protein>
    <submittedName>
        <fullName evidence="3">KfrA protein</fullName>
    </submittedName>
</protein>
<sequence>MADASSKSRVYAAADKISAERSPTISTVRELAGVSNADATRYLKEWRDDRLAAAGKIAAAPPSVTELAARMAGTVWAEAAAAADARHAEVEKAWSGERDNKDREIQELARELDRLTAELKSEKESALRRLDECAATAEGRAREITALAAELAAATAAANSLTTDLATARATVDTLRATQDALIARISPESPATPEEAVTDS</sequence>
<proteinExistence type="predicted"/>
<gene>
    <name evidence="3" type="ORF">G6034_14395</name>
</gene>
<dbReference type="Pfam" id="PF11740">
    <property type="entry name" value="KfrA_N"/>
    <property type="match status" value="1"/>
</dbReference>
<evidence type="ECO:0000313" key="4">
    <source>
        <dbReference type="Proteomes" id="UP000543556"/>
    </source>
</evidence>
<dbReference type="InterPro" id="IPR021104">
    <property type="entry name" value="KfrA_DNA-bd_N"/>
</dbReference>
<feature type="coiled-coil region" evidence="1">
    <location>
        <begin position="98"/>
        <end position="129"/>
    </location>
</feature>
<evidence type="ECO:0000259" key="2">
    <source>
        <dbReference type="Pfam" id="PF11740"/>
    </source>
</evidence>
<dbReference type="EMBL" id="JAAMFM010000024">
    <property type="protein sequence ID" value="NVM96071.1"/>
    <property type="molecule type" value="Genomic_DNA"/>
</dbReference>
<comment type="caution">
    <text evidence="3">The sequence shown here is derived from an EMBL/GenBank/DDBJ whole genome shotgun (WGS) entry which is preliminary data.</text>
</comment>
<dbReference type="RefSeq" id="WP_176635794.1">
    <property type="nucleotide sequence ID" value="NZ_JAAMFM010000024.1"/>
</dbReference>
<evidence type="ECO:0000313" key="3">
    <source>
        <dbReference type="EMBL" id="NVM96071.1"/>
    </source>
</evidence>